<feature type="region of interest" description="Disordered" evidence="2">
    <location>
        <begin position="1"/>
        <end position="21"/>
    </location>
</feature>
<dbReference type="PANTHER" id="PTHR21052:SF0">
    <property type="entry name" value="ALPHA-KETOGLUTARATE-DEPENDENT DIOXYGENASE ALKB HOMOLOG 7, MITOCHONDRIAL"/>
    <property type="match status" value="1"/>
</dbReference>
<dbReference type="InterPro" id="IPR027450">
    <property type="entry name" value="AlkB-like"/>
</dbReference>
<evidence type="ECO:0000256" key="2">
    <source>
        <dbReference type="SAM" id="MobiDB-lite"/>
    </source>
</evidence>
<dbReference type="InterPro" id="IPR037151">
    <property type="entry name" value="AlkB-like_sf"/>
</dbReference>
<organism evidence="4 5">
    <name type="scientific">Sphagnum troendelagicum</name>
    <dbReference type="NCBI Taxonomy" id="128251"/>
    <lineage>
        <taxon>Eukaryota</taxon>
        <taxon>Viridiplantae</taxon>
        <taxon>Streptophyta</taxon>
        <taxon>Embryophyta</taxon>
        <taxon>Bryophyta</taxon>
        <taxon>Sphagnophytina</taxon>
        <taxon>Sphagnopsida</taxon>
        <taxon>Sphagnales</taxon>
        <taxon>Sphagnaceae</taxon>
        <taxon>Sphagnum</taxon>
    </lineage>
</organism>
<dbReference type="PANTHER" id="PTHR21052">
    <property type="entry name" value="SPERMATOGENESIS ASSOCIATED 11-RELATED"/>
    <property type="match status" value="1"/>
</dbReference>
<dbReference type="EMBL" id="OZ019910">
    <property type="protein sequence ID" value="CAK9211568.1"/>
    <property type="molecule type" value="Genomic_DNA"/>
</dbReference>
<accession>A0ABP0U3I3</accession>
<name>A0ABP0U3I3_9BRYO</name>
<dbReference type="InterPro" id="IPR032870">
    <property type="entry name" value="ALKBH7-like"/>
</dbReference>
<feature type="compositionally biased region" description="Acidic residues" evidence="2">
    <location>
        <begin position="1"/>
        <end position="13"/>
    </location>
</feature>
<dbReference type="Proteomes" id="UP001497512">
    <property type="component" value="Chromosome 18"/>
</dbReference>
<reference evidence="4" key="1">
    <citation type="submission" date="2024-02" db="EMBL/GenBank/DDBJ databases">
        <authorList>
            <consortium name="ELIXIR-Norway"/>
            <consortium name="Elixir Norway"/>
        </authorList>
    </citation>
    <scope>NUCLEOTIDE SEQUENCE</scope>
</reference>
<gene>
    <name evidence="4" type="ORF">CSSPTR1EN2_LOCUS10798</name>
</gene>
<dbReference type="Gene3D" id="2.60.120.590">
    <property type="entry name" value="Alpha-ketoglutarate-dependent dioxygenase AlkB-like"/>
    <property type="match status" value="1"/>
</dbReference>
<evidence type="ECO:0000259" key="3">
    <source>
        <dbReference type="PROSITE" id="PS51471"/>
    </source>
</evidence>
<evidence type="ECO:0000256" key="1">
    <source>
        <dbReference type="ARBA" id="ARBA00007879"/>
    </source>
</evidence>
<keyword evidence="5" id="KW-1185">Reference proteome</keyword>
<dbReference type="InterPro" id="IPR005123">
    <property type="entry name" value="Oxoglu/Fe-dep_dioxygenase_dom"/>
</dbReference>
<dbReference type="Pfam" id="PF13532">
    <property type="entry name" value="2OG-FeII_Oxy_2"/>
    <property type="match status" value="1"/>
</dbReference>
<sequence>MEEEQEEEEEEEAQEFKHENDHHLLFSSIFGDSDSEESEDWLYGSPHHTNERWESVEHVDGLWRCNHFLSPNQQQRILKAIETDCGVFLYLWWTQAMRFGRLPDWALDLSSQIHNSVLKFKSMDSKCSTKTDPISSPSTAAQSQCPLPEDILLREPLFDQMIANSYEPGEGITAHVDLLRFEDGIAIVSLLSPCVMCFRSVPDPLCSYPNKVNGHINEENQLNDTGAKVQILLSPGDLIVMSGTARYEWTHEINRNKDQQVWQGEALKQERRISVTLRRLCPQLVLGD</sequence>
<dbReference type="SUPFAM" id="SSF51197">
    <property type="entry name" value="Clavaminate synthase-like"/>
    <property type="match status" value="1"/>
</dbReference>
<protein>
    <recommendedName>
        <fullName evidence="3">Fe2OG dioxygenase domain-containing protein</fullName>
    </recommendedName>
</protein>
<proteinExistence type="inferred from homology"/>
<evidence type="ECO:0000313" key="4">
    <source>
        <dbReference type="EMBL" id="CAK9211568.1"/>
    </source>
</evidence>
<dbReference type="PROSITE" id="PS51471">
    <property type="entry name" value="FE2OG_OXY"/>
    <property type="match status" value="1"/>
</dbReference>
<feature type="domain" description="Fe2OG dioxygenase" evidence="3">
    <location>
        <begin position="157"/>
        <end position="281"/>
    </location>
</feature>
<evidence type="ECO:0000313" key="5">
    <source>
        <dbReference type="Proteomes" id="UP001497512"/>
    </source>
</evidence>
<comment type="similarity">
    <text evidence="1">Belongs to the alkB family.</text>
</comment>